<comment type="caution">
    <text evidence="2">The sequence shown here is derived from an EMBL/GenBank/DDBJ whole genome shotgun (WGS) entry which is preliminary data.</text>
</comment>
<dbReference type="RefSeq" id="WP_199603812.1">
    <property type="nucleotide sequence ID" value="NZ_JAEHJZ010000302.1"/>
</dbReference>
<organism evidence="2 3">
    <name type="scientific">Gelidibacter salicanalis</name>
    <dbReference type="NCBI Taxonomy" id="291193"/>
    <lineage>
        <taxon>Bacteria</taxon>
        <taxon>Pseudomonadati</taxon>
        <taxon>Bacteroidota</taxon>
        <taxon>Flavobacteriia</taxon>
        <taxon>Flavobacteriales</taxon>
        <taxon>Flavobacteriaceae</taxon>
        <taxon>Gelidibacter</taxon>
    </lineage>
</organism>
<proteinExistence type="predicted"/>
<sequence length="81" mass="9394">PWQIYSNYPNTERRRNFNASLKASYHLPGATLTSVTGFQRFTIDYPDRYDFDFTAQNLISGEGSTPQRNWTQELRVTSDPS</sequence>
<evidence type="ECO:0000313" key="2">
    <source>
        <dbReference type="EMBL" id="MBJ7883204.1"/>
    </source>
</evidence>
<evidence type="ECO:0000313" key="3">
    <source>
        <dbReference type="Proteomes" id="UP000662373"/>
    </source>
</evidence>
<evidence type="ECO:0000256" key="1">
    <source>
        <dbReference type="SAM" id="MobiDB-lite"/>
    </source>
</evidence>
<reference evidence="2 3" key="1">
    <citation type="submission" date="2020-09" db="EMBL/GenBank/DDBJ databases">
        <title>Draft genome of Gelidibacter salicanalis PAMC21136.</title>
        <authorList>
            <person name="Park H."/>
        </authorList>
    </citation>
    <scope>NUCLEOTIDE SEQUENCE [LARGE SCALE GENOMIC DNA]</scope>
    <source>
        <strain evidence="2 3">PAMC21136</strain>
    </source>
</reference>
<feature type="region of interest" description="Disordered" evidence="1">
    <location>
        <begin position="60"/>
        <end position="81"/>
    </location>
</feature>
<dbReference type="Proteomes" id="UP000662373">
    <property type="component" value="Unassembled WGS sequence"/>
</dbReference>
<feature type="non-terminal residue" evidence="2">
    <location>
        <position position="1"/>
    </location>
</feature>
<accession>A0A934KSW5</accession>
<dbReference type="SUPFAM" id="SSF56935">
    <property type="entry name" value="Porins"/>
    <property type="match status" value="1"/>
</dbReference>
<dbReference type="EMBL" id="JAEHJZ010000302">
    <property type="protein sequence ID" value="MBJ7883204.1"/>
    <property type="molecule type" value="Genomic_DNA"/>
</dbReference>
<gene>
    <name evidence="2" type="ORF">JEM65_21530</name>
</gene>
<keyword evidence="3" id="KW-1185">Reference proteome</keyword>
<feature type="non-terminal residue" evidence="2">
    <location>
        <position position="81"/>
    </location>
</feature>
<protein>
    <submittedName>
        <fullName evidence="2">Uncharacterized protein</fullName>
    </submittedName>
</protein>
<dbReference type="AlphaFoldDB" id="A0A934KSW5"/>
<name>A0A934KSW5_9FLAO</name>